<dbReference type="CDD" id="cd02071">
    <property type="entry name" value="MM_CoA_mut_B12_BD"/>
    <property type="match status" value="1"/>
</dbReference>
<dbReference type="EMBL" id="JBHTCP010000003">
    <property type="protein sequence ID" value="MFC7370476.1"/>
    <property type="molecule type" value="Genomic_DNA"/>
</dbReference>
<dbReference type="PANTHER" id="PTHR43048:SF3">
    <property type="entry name" value="METHYLMALONYL-COA EPIMERASE, MITOCHONDRIAL"/>
    <property type="match status" value="1"/>
</dbReference>
<keyword evidence="3" id="KW-0846">Cobalamin</keyword>
<comment type="similarity">
    <text evidence="2">Belongs to the methylmalonyl-CoA epimerase family.</text>
</comment>
<evidence type="ECO:0000313" key="9">
    <source>
        <dbReference type="EMBL" id="MFC7370476.1"/>
    </source>
</evidence>
<dbReference type="InterPro" id="IPR037523">
    <property type="entry name" value="VOC_core"/>
</dbReference>
<dbReference type="PANTHER" id="PTHR43048">
    <property type="entry name" value="METHYLMALONYL-COA EPIMERASE"/>
    <property type="match status" value="1"/>
</dbReference>
<feature type="domain" description="VOC" evidence="8">
    <location>
        <begin position="146"/>
        <end position="274"/>
    </location>
</feature>
<dbReference type="PROSITE" id="PS51332">
    <property type="entry name" value="B12_BINDING"/>
    <property type="match status" value="1"/>
</dbReference>
<dbReference type="InterPro" id="IPR006158">
    <property type="entry name" value="Cobalamin-bd"/>
</dbReference>
<evidence type="ECO:0000259" key="7">
    <source>
        <dbReference type="PROSITE" id="PS51332"/>
    </source>
</evidence>
<proteinExistence type="inferred from homology"/>
<dbReference type="CDD" id="cd07249">
    <property type="entry name" value="MMCE"/>
    <property type="match status" value="1"/>
</dbReference>
<keyword evidence="10" id="KW-1185">Reference proteome</keyword>
<evidence type="ECO:0000256" key="4">
    <source>
        <dbReference type="ARBA" id="ARBA00022723"/>
    </source>
</evidence>
<dbReference type="InterPro" id="IPR029068">
    <property type="entry name" value="Glyas_Bleomycin-R_OHBP_Dase"/>
</dbReference>
<dbReference type="InterPro" id="IPR036724">
    <property type="entry name" value="Cobalamin-bd_sf"/>
</dbReference>
<dbReference type="InterPro" id="IPR051785">
    <property type="entry name" value="MMCE/EMCE_epimerase"/>
</dbReference>
<evidence type="ECO:0000256" key="6">
    <source>
        <dbReference type="ARBA" id="ARBA00023285"/>
    </source>
</evidence>
<sequence>MNKTIRVLIAKPGLDGHDRGALVVAQALRDYGMEVIYTGLRQTPEQIVASAIQEDVDAIGLSCLSGAHNELFPEITRLLLERGAEDIIVVGGGVIPWEDIPFLESKGIRKIFTPGTPTIDTAKYIEKAVAEREGYAAAPLTEAPKKIDHIGIAVTSLDESLPFYVNVLGLKLEAIETVAEQGVKVAFLAIGESKIELLEPTDPSSAVAEFIAKRGEGVHHVALGVSDINQRIAELKQHGIQMIHDQAVKGAGGAEIAFLHPSSTRKVLVELCEKKRGDS</sequence>
<dbReference type="RefSeq" id="WP_379745826.1">
    <property type="nucleotide sequence ID" value="NZ_JBHTCP010000003.1"/>
</dbReference>
<evidence type="ECO:0000256" key="2">
    <source>
        <dbReference type="ARBA" id="ARBA00009308"/>
    </source>
</evidence>
<dbReference type="PROSITE" id="PS51819">
    <property type="entry name" value="VOC"/>
    <property type="match status" value="1"/>
</dbReference>
<keyword evidence="6" id="KW-0170">Cobalt</keyword>
<evidence type="ECO:0000313" key="10">
    <source>
        <dbReference type="Proteomes" id="UP001596549"/>
    </source>
</evidence>
<keyword evidence="5 9" id="KW-0413">Isomerase</keyword>
<dbReference type="Pfam" id="PF13669">
    <property type="entry name" value="Glyoxalase_4"/>
    <property type="match status" value="1"/>
</dbReference>
<dbReference type="SUPFAM" id="SSF52242">
    <property type="entry name" value="Cobalamin (vitamin B12)-binding domain"/>
    <property type="match status" value="1"/>
</dbReference>
<dbReference type="NCBIfam" id="TIGR03081">
    <property type="entry name" value="metmalonyl_epim"/>
    <property type="match status" value="1"/>
</dbReference>
<comment type="cofactor">
    <cofactor evidence="1">
        <name>adenosylcob(III)alamin</name>
        <dbReference type="ChEBI" id="CHEBI:18408"/>
    </cofactor>
</comment>
<dbReference type="Proteomes" id="UP001596549">
    <property type="component" value="Unassembled WGS sequence"/>
</dbReference>
<keyword evidence="4" id="KW-0479">Metal-binding</keyword>
<reference evidence="10" key="1">
    <citation type="journal article" date="2019" name="Int. J. Syst. Evol. Microbiol.">
        <title>The Global Catalogue of Microorganisms (GCM) 10K type strain sequencing project: providing services to taxonomists for standard genome sequencing and annotation.</title>
        <authorList>
            <consortium name="The Broad Institute Genomics Platform"/>
            <consortium name="The Broad Institute Genome Sequencing Center for Infectious Disease"/>
            <person name="Wu L."/>
            <person name="Ma J."/>
        </authorList>
    </citation>
    <scope>NUCLEOTIDE SEQUENCE [LARGE SCALE GENOMIC DNA]</scope>
    <source>
        <strain evidence="10">NBRC 106396</strain>
    </source>
</reference>
<dbReference type="Gene3D" id="3.10.180.10">
    <property type="entry name" value="2,3-Dihydroxybiphenyl 1,2-Dioxygenase, domain 1"/>
    <property type="match status" value="1"/>
</dbReference>
<dbReference type="InterPro" id="IPR017515">
    <property type="entry name" value="MeMalonyl-CoA_epimerase"/>
</dbReference>
<dbReference type="SUPFAM" id="SSF54593">
    <property type="entry name" value="Glyoxalase/Bleomycin resistance protein/Dihydroxybiphenyl dioxygenase"/>
    <property type="match status" value="1"/>
</dbReference>
<evidence type="ECO:0000256" key="5">
    <source>
        <dbReference type="ARBA" id="ARBA00023235"/>
    </source>
</evidence>
<organism evidence="9 10">
    <name type="scientific">Fictibacillus iocasae</name>
    <dbReference type="NCBI Taxonomy" id="2715437"/>
    <lineage>
        <taxon>Bacteria</taxon>
        <taxon>Bacillati</taxon>
        <taxon>Bacillota</taxon>
        <taxon>Bacilli</taxon>
        <taxon>Bacillales</taxon>
        <taxon>Fictibacillaceae</taxon>
        <taxon>Fictibacillus</taxon>
    </lineage>
</organism>
<dbReference type="GO" id="GO:0004493">
    <property type="term" value="F:methylmalonyl-CoA epimerase activity"/>
    <property type="evidence" value="ECO:0007669"/>
    <property type="project" value="UniProtKB-EC"/>
</dbReference>
<dbReference type="NCBIfam" id="TIGR00640">
    <property type="entry name" value="acid_CoA_mut_C"/>
    <property type="match status" value="1"/>
</dbReference>
<dbReference type="EC" id="5.1.99.1" evidence="9"/>
<protein>
    <submittedName>
        <fullName evidence="9">Methylmalonyl-CoA epimerase</fullName>
        <ecNumber evidence="9">5.1.99.1</ecNumber>
    </submittedName>
</protein>
<comment type="caution">
    <text evidence="9">The sequence shown here is derived from an EMBL/GenBank/DDBJ whole genome shotgun (WGS) entry which is preliminary data.</text>
</comment>
<dbReference type="Pfam" id="PF02310">
    <property type="entry name" value="B12-binding"/>
    <property type="match status" value="1"/>
</dbReference>
<evidence type="ECO:0000259" key="8">
    <source>
        <dbReference type="PROSITE" id="PS51819"/>
    </source>
</evidence>
<evidence type="ECO:0000256" key="3">
    <source>
        <dbReference type="ARBA" id="ARBA00022628"/>
    </source>
</evidence>
<dbReference type="Gene3D" id="3.40.50.280">
    <property type="entry name" value="Cobalamin-binding domain"/>
    <property type="match status" value="1"/>
</dbReference>
<evidence type="ECO:0000256" key="1">
    <source>
        <dbReference type="ARBA" id="ARBA00001922"/>
    </source>
</evidence>
<dbReference type="InterPro" id="IPR006159">
    <property type="entry name" value="Acid_CoA_mut_C"/>
</dbReference>
<feature type="domain" description="B12-binding" evidence="7">
    <location>
        <begin position="4"/>
        <end position="136"/>
    </location>
</feature>
<accession>A0ABW2NJ77</accession>
<name>A0ABW2NJ77_9BACL</name>
<gene>
    <name evidence="9" type="primary">mce</name>
    <name evidence="9" type="ORF">ACFQPF_02170</name>
</gene>